<accession>A0A0D1ZKP7</accession>
<evidence type="ECO:0008006" key="3">
    <source>
        <dbReference type="Google" id="ProtNLM"/>
    </source>
</evidence>
<dbReference type="OrthoDB" id="2991872at2759"/>
<organism evidence="1 2">
    <name type="scientific">Exophiala mesophila</name>
    <name type="common">Black yeast-like fungus</name>
    <dbReference type="NCBI Taxonomy" id="212818"/>
    <lineage>
        <taxon>Eukaryota</taxon>
        <taxon>Fungi</taxon>
        <taxon>Dikarya</taxon>
        <taxon>Ascomycota</taxon>
        <taxon>Pezizomycotina</taxon>
        <taxon>Eurotiomycetes</taxon>
        <taxon>Chaetothyriomycetidae</taxon>
        <taxon>Chaetothyriales</taxon>
        <taxon>Herpotrichiellaceae</taxon>
        <taxon>Exophiala</taxon>
    </lineage>
</organism>
<reference evidence="1 2" key="1">
    <citation type="submission" date="2015-01" db="EMBL/GenBank/DDBJ databases">
        <title>The Genome Sequence of Exophiala mesophila CBS40295.</title>
        <authorList>
            <consortium name="The Broad Institute Genomics Platform"/>
            <person name="Cuomo C."/>
            <person name="de Hoog S."/>
            <person name="Gorbushina A."/>
            <person name="Stielow B."/>
            <person name="Teixiera M."/>
            <person name="Abouelleil A."/>
            <person name="Chapman S.B."/>
            <person name="Priest M."/>
            <person name="Young S.K."/>
            <person name="Wortman J."/>
            <person name="Nusbaum C."/>
            <person name="Birren B."/>
        </authorList>
    </citation>
    <scope>NUCLEOTIDE SEQUENCE [LARGE SCALE GENOMIC DNA]</scope>
    <source>
        <strain evidence="1 2">CBS 40295</strain>
    </source>
</reference>
<dbReference type="HOGENOM" id="CLU_042813_0_0_1"/>
<dbReference type="GeneID" id="27320741"/>
<evidence type="ECO:0000313" key="1">
    <source>
        <dbReference type="EMBL" id="KIV95217.1"/>
    </source>
</evidence>
<dbReference type="VEuPathDB" id="FungiDB:PV10_02896"/>
<dbReference type="PANTHER" id="PTHR38791">
    <property type="entry name" value="ZN(II)2CYS6 TRANSCRIPTION FACTOR (EUROFUNG)-RELATED-RELATED"/>
    <property type="match status" value="1"/>
</dbReference>
<dbReference type="OMA" id="FMGRYED"/>
<gene>
    <name evidence="1" type="ORF">PV10_02896</name>
</gene>
<name>A0A0D1ZKP7_EXOME</name>
<sequence length="430" mass="47563">MAKVPQSLTPDLHTVALGFYLNWYLRPRSSPAGSSLGLLASLSAWVSSSKSAMVDSAVSSMALAVYSRVRHHILAATASSMTYQLTLRSAQNSISNLSAANIDACLMTIFLMSRYEDVFHRHWHSPTGISFGSAPHHDGATVILKTWVDNFRGSTPPSVVIKHTRRGLLRSALLRHLAVPEWMLDGSVFGETGQDLAYDSIFVRLLNIRHQLQTGLGNDDSGVTSSYVIPSAGDLEDLLVELKTLDGDLETWKANFPTSWEFTTWTVKDVGQTPRQHFYTPRANLHSSLVAVAAYNQYLITSMLVSSTRMRLVQQSQFFPETFRDGLDKEMLKSLFHLEDMGKEVAANFPFCLSLIKLEDGECVIRKAGSMEAYEPATANLLAWPLSVVSNLHGVNNAQKKWFQSELMFVGITLGYGALQCTDGHACIRL</sequence>
<dbReference type="Proteomes" id="UP000054302">
    <property type="component" value="Unassembled WGS sequence"/>
</dbReference>
<keyword evidence="2" id="KW-1185">Reference proteome</keyword>
<dbReference type="InterPro" id="IPR053175">
    <property type="entry name" value="DHMBA_Reg_Transcription_Factor"/>
</dbReference>
<dbReference type="RefSeq" id="XP_016226791.1">
    <property type="nucleotide sequence ID" value="XM_016367273.1"/>
</dbReference>
<proteinExistence type="predicted"/>
<dbReference type="STRING" id="212818.A0A0D1ZKP7"/>
<dbReference type="EMBL" id="KN847521">
    <property type="protein sequence ID" value="KIV95217.1"/>
    <property type="molecule type" value="Genomic_DNA"/>
</dbReference>
<dbReference type="AlphaFoldDB" id="A0A0D1ZKP7"/>
<evidence type="ECO:0000313" key="2">
    <source>
        <dbReference type="Proteomes" id="UP000054302"/>
    </source>
</evidence>
<protein>
    <recommendedName>
        <fullName evidence="3">Transcription factor domain-containing protein</fullName>
    </recommendedName>
</protein>